<sequence length="112" mass="12350">MNEIMKNKKKNNKRKCLGLKLSVSAPPELLEPVRMDATERESSSFDVFICSIFIRIETTGSGTLPFNSVPALLFTVQVAPVSFILTIVVEASDSLALDNDSFNNSEKKIISI</sequence>
<dbReference type="AlphaFoldDB" id="J9BGB2"/>
<gene>
    <name evidence="1" type="ORF">WUBG_02749</name>
</gene>
<protein>
    <submittedName>
        <fullName evidence="1">Uncharacterized protein</fullName>
    </submittedName>
</protein>
<proteinExistence type="predicted"/>
<accession>J9BGB2</accession>
<evidence type="ECO:0000313" key="2">
    <source>
        <dbReference type="Proteomes" id="UP000004810"/>
    </source>
</evidence>
<name>J9BGB2_WUCBA</name>
<dbReference type="EMBL" id="ADBV01000773">
    <property type="protein sequence ID" value="EJW86335.1"/>
    <property type="molecule type" value="Genomic_DNA"/>
</dbReference>
<organism evidence="1 2">
    <name type="scientific">Wuchereria bancrofti</name>
    <dbReference type="NCBI Taxonomy" id="6293"/>
    <lineage>
        <taxon>Eukaryota</taxon>
        <taxon>Metazoa</taxon>
        <taxon>Ecdysozoa</taxon>
        <taxon>Nematoda</taxon>
        <taxon>Chromadorea</taxon>
        <taxon>Rhabditida</taxon>
        <taxon>Spirurina</taxon>
        <taxon>Spiruromorpha</taxon>
        <taxon>Filarioidea</taxon>
        <taxon>Onchocercidae</taxon>
        <taxon>Wuchereria</taxon>
    </lineage>
</organism>
<dbReference type="Proteomes" id="UP000004810">
    <property type="component" value="Unassembled WGS sequence"/>
</dbReference>
<comment type="caution">
    <text evidence="1">The sequence shown here is derived from an EMBL/GenBank/DDBJ whole genome shotgun (WGS) entry which is preliminary data.</text>
</comment>
<evidence type="ECO:0000313" key="1">
    <source>
        <dbReference type="EMBL" id="EJW86335.1"/>
    </source>
</evidence>
<reference evidence="2" key="1">
    <citation type="submission" date="2012-08" db="EMBL/GenBank/DDBJ databases">
        <title>The Genome Sequence of Wuchereria bancrofti.</title>
        <authorList>
            <person name="Nutman T.B."/>
            <person name="Fink D.L."/>
            <person name="Russ C."/>
            <person name="Young S."/>
            <person name="Zeng Q."/>
            <person name="Koehrsen M."/>
            <person name="Alvarado L."/>
            <person name="Berlin A."/>
            <person name="Chapman S.B."/>
            <person name="Chen Z."/>
            <person name="Freedman E."/>
            <person name="Gellesch M."/>
            <person name="Goldberg J."/>
            <person name="Griggs A."/>
            <person name="Gujja S."/>
            <person name="Heilman E.R."/>
            <person name="Heiman D."/>
            <person name="Hepburn T."/>
            <person name="Howarth C."/>
            <person name="Jen D."/>
            <person name="Larson L."/>
            <person name="Lewis B."/>
            <person name="Mehta T."/>
            <person name="Park D."/>
            <person name="Pearson M."/>
            <person name="Roberts A."/>
            <person name="Saif S."/>
            <person name="Shea T."/>
            <person name="Shenoy N."/>
            <person name="Sisk P."/>
            <person name="Stolte C."/>
            <person name="Sykes S."/>
            <person name="Walk T."/>
            <person name="White J."/>
            <person name="Yandava C."/>
            <person name="Haas B."/>
            <person name="Henn M.R."/>
            <person name="Nusbaum C."/>
            <person name="Birren B."/>
        </authorList>
    </citation>
    <scope>NUCLEOTIDE SEQUENCE [LARGE SCALE GENOMIC DNA]</scope>
    <source>
        <strain evidence="2">NA</strain>
    </source>
</reference>